<organism evidence="1">
    <name type="scientific">viral metagenome</name>
    <dbReference type="NCBI Taxonomy" id="1070528"/>
    <lineage>
        <taxon>unclassified sequences</taxon>
        <taxon>metagenomes</taxon>
        <taxon>organismal metagenomes</taxon>
    </lineage>
</organism>
<gene>
    <name evidence="2" type="ORF">MM415A01721_0021</name>
    <name evidence="1" type="ORF">MM415B01643_0015</name>
</gene>
<proteinExistence type="predicted"/>
<name>A0A6M3IIU1_9ZZZZ</name>
<sequence length="86" mass="10496">MESEKVREIREFIDEYEIRGYWSEEDVEYYYGNWIVKGMAKVLMYIVEGRVEDRDFKGLMYEARNYLRERGVKGIPFILGLRRVSR</sequence>
<evidence type="ECO:0000313" key="2">
    <source>
        <dbReference type="EMBL" id="QJA75701.1"/>
    </source>
</evidence>
<reference evidence="1" key="1">
    <citation type="submission" date="2020-03" db="EMBL/GenBank/DDBJ databases">
        <title>The deep terrestrial virosphere.</title>
        <authorList>
            <person name="Holmfeldt K."/>
            <person name="Nilsson E."/>
            <person name="Simone D."/>
            <person name="Lopez-Fernandez M."/>
            <person name="Wu X."/>
            <person name="de Brujin I."/>
            <person name="Lundin D."/>
            <person name="Andersson A."/>
            <person name="Bertilsson S."/>
            <person name="Dopson M."/>
        </authorList>
    </citation>
    <scope>NUCLEOTIDE SEQUENCE</scope>
    <source>
        <strain evidence="2">MM415A01721</strain>
        <strain evidence="1">MM415B01643</strain>
    </source>
</reference>
<accession>A0A6M3IIU1</accession>
<protein>
    <submittedName>
        <fullName evidence="1">Uncharacterized protein</fullName>
    </submittedName>
</protein>
<dbReference type="EMBL" id="MT141272">
    <property type="protein sequence ID" value="QJA57419.1"/>
    <property type="molecule type" value="Genomic_DNA"/>
</dbReference>
<dbReference type="EMBL" id="MT142179">
    <property type="protein sequence ID" value="QJA75701.1"/>
    <property type="molecule type" value="Genomic_DNA"/>
</dbReference>
<dbReference type="AlphaFoldDB" id="A0A6M3IIU1"/>
<evidence type="ECO:0000313" key="1">
    <source>
        <dbReference type="EMBL" id="QJA57419.1"/>
    </source>
</evidence>